<dbReference type="Proteomes" id="UP001465976">
    <property type="component" value="Unassembled WGS sequence"/>
</dbReference>
<dbReference type="EMBL" id="JBAHYK010000629">
    <property type="protein sequence ID" value="KAL0572448.1"/>
    <property type="molecule type" value="Genomic_DNA"/>
</dbReference>
<protein>
    <recommendedName>
        <fullName evidence="3">F-box domain-containing protein</fullName>
    </recommendedName>
</protein>
<sequence length="493" mass="56363">MDRLPPELLYRILDFCTPELYDSHASNGPQVRPSPAEDLHGMPGAWLSRISEHRRPWRNDIPFTDDPREMPWVLTHVCQAWRNYVLSKPIMWSFISTRFASEAPPSQVHFYRGRVGMEAFNAHQKDRSAEIKASNERLRQQLRRSLNQPLTVVFRPPDGMASLIDRSFYILCGHVSRWRDLRIKLYSHRARDFSALRGLLPSLESLDITFLEPGVEREIAAFEIAPRLTKLVLSGNHCLGNGTALRLPFLQITDFCWYDDQHPSILLWRGPHEILARVRNVERCRILLHSLSIEAYRNKVEFVTLPKLQELELIDNRGLSGIDVMFSWIRAPSLTKLTISSSGRTPLPLLHFLSFADSLHSLTIHNVDMSPHEFGVFLSELTALKALSFGVGGGITDDYLGLFREKESEAGIDEFLAVPGLQKLTLLEVKDIASSYNEGPLLDVLEARWRNPDIHARLRCIDLARNVVTEEARTRLSQLRAEGLRVYLPPVEN</sequence>
<name>A0ABR3FBG2_9AGAR</name>
<accession>A0ABR3FBG2</accession>
<keyword evidence="2" id="KW-1185">Reference proteome</keyword>
<gene>
    <name evidence="1" type="ORF">V5O48_009517</name>
</gene>
<dbReference type="Gene3D" id="3.80.10.10">
    <property type="entry name" value="Ribonuclease Inhibitor"/>
    <property type="match status" value="1"/>
</dbReference>
<proteinExistence type="predicted"/>
<dbReference type="InterPro" id="IPR032675">
    <property type="entry name" value="LRR_dom_sf"/>
</dbReference>
<evidence type="ECO:0008006" key="3">
    <source>
        <dbReference type="Google" id="ProtNLM"/>
    </source>
</evidence>
<evidence type="ECO:0000313" key="2">
    <source>
        <dbReference type="Proteomes" id="UP001465976"/>
    </source>
</evidence>
<evidence type="ECO:0000313" key="1">
    <source>
        <dbReference type="EMBL" id="KAL0572448.1"/>
    </source>
</evidence>
<dbReference type="SUPFAM" id="SSF52047">
    <property type="entry name" value="RNI-like"/>
    <property type="match status" value="1"/>
</dbReference>
<organism evidence="1 2">
    <name type="scientific">Marasmius crinis-equi</name>
    <dbReference type="NCBI Taxonomy" id="585013"/>
    <lineage>
        <taxon>Eukaryota</taxon>
        <taxon>Fungi</taxon>
        <taxon>Dikarya</taxon>
        <taxon>Basidiomycota</taxon>
        <taxon>Agaricomycotina</taxon>
        <taxon>Agaricomycetes</taxon>
        <taxon>Agaricomycetidae</taxon>
        <taxon>Agaricales</taxon>
        <taxon>Marasmiineae</taxon>
        <taxon>Marasmiaceae</taxon>
        <taxon>Marasmius</taxon>
    </lineage>
</organism>
<comment type="caution">
    <text evidence="1">The sequence shown here is derived from an EMBL/GenBank/DDBJ whole genome shotgun (WGS) entry which is preliminary data.</text>
</comment>
<reference evidence="1 2" key="1">
    <citation type="submission" date="2024-02" db="EMBL/GenBank/DDBJ databases">
        <title>A draft genome for the cacao thread blight pathogen Marasmius crinis-equi.</title>
        <authorList>
            <person name="Cohen S.P."/>
            <person name="Baruah I.K."/>
            <person name="Amoako-Attah I."/>
            <person name="Bukari Y."/>
            <person name="Meinhardt L.W."/>
            <person name="Bailey B.A."/>
        </authorList>
    </citation>
    <scope>NUCLEOTIDE SEQUENCE [LARGE SCALE GENOMIC DNA]</scope>
    <source>
        <strain evidence="1 2">GH-76</strain>
    </source>
</reference>